<sequence>MSQLEEQLQELKIAACQHPPGSPQRQKDLTRLIRLLTPRLWRENTPYYGDALQQTWIYFCKNLCDRYDETRSSITTWLNYYLRRRLQDHYIETQKQQATQANLPQTEDGRDIIDTLPASPDIPLLLEQVYQWVESTQDLQQIHIEGHPELTAQILILRRLPPETTWKALSIEYGVSVATLSSFYQRKCLPRLRSFGETEGYL</sequence>
<organism evidence="1">
    <name type="scientific">Leptolyngbya boryana CZ1</name>
    <dbReference type="NCBI Taxonomy" id="3060204"/>
    <lineage>
        <taxon>Bacteria</taxon>
        <taxon>Bacillati</taxon>
        <taxon>Cyanobacteriota</taxon>
        <taxon>Cyanophyceae</taxon>
        <taxon>Leptolyngbyales</taxon>
        <taxon>Leptolyngbyaceae</taxon>
        <taxon>Leptolyngbya group</taxon>
        <taxon>Leptolyngbya</taxon>
    </lineage>
</organism>
<dbReference type="EMBL" id="CP130144">
    <property type="protein sequence ID" value="WNZ44113.1"/>
    <property type="molecule type" value="Genomic_DNA"/>
</dbReference>
<name>A0AA96WRE0_LEPBY</name>
<dbReference type="AlphaFoldDB" id="A0AA96WRE0"/>
<gene>
    <name evidence="1" type="ORF">Q2T42_19985</name>
</gene>
<reference evidence="1" key="1">
    <citation type="journal article" date="2023" name="Plants (Basel)">
        <title>Genomic Analysis of Leptolyngbya boryana CZ1 Reveals Efficient Carbon Fixation Modules.</title>
        <authorList>
            <person name="Bai X."/>
            <person name="Wang H."/>
            <person name="Cheng W."/>
            <person name="Wang J."/>
            <person name="Ma M."/>
            <person name="Hu H."/>
            <person name="Song Z."/>
            <person name="Ma H."/>
            <person name="Fan Y."/>
            <person name="Du C."/>
            <person name="Xu J."/>
        </authorList>
    </citation>
    <scope>NUCLEOTIDE SEQUENCE</scope>
    <source>
        <strain evidence="1">CZ1</strain>
    </source>
</reference>
<dbReference type="RefSeq" id="WP_316426301.1">
    <property type="nucleotide sequence ID" value="NZ_CP130144.1"/>
</dbReference>
<accession>A0AA96WRE0</accession>
<protein>
    <submittedName>
        <fullName evidence="1">Sigma-70 family RNA polymerase sigma factor</fullName>
    </submittedName>
</protein>
<evidence type="ECO:0000313" key="1">
    <source>
        <dbReference type="EMBL" id="WNZ44113.1"/>
    </source>
</evidence>
<reference evidence="1" key="2">
    <citation type="submission" date="2023-07" db="EMBL/GenBank/DDBJ databases">
        <authorList>
            <person name="Bai X.-H."/>
            <person name="Wang H.-H."/>
            <person name="Wang J."/>
            <person name="Ma M.-Y."/>
            <person name="Hu H.-H."/>
            <person name="Song Z.-L."/>
            <person name="Ma H.-G."/>
            <person name="Fan Y."/>
            <person name="Du C.-Y."/>
            <person name="Xu J.-C."/>
        </authorList>
    </citation>
    <scope>NUCLEOTIDE SEQUENCE</scope>
    <source>
        <strain evidence="1">CZ1</strain>
    </source>
</reference>
<proteinExistence type="predicted"/>